<dbReference type="InterPro" id="IPR045348">
    <property type="entry name" value="CPSF4/Yth1"/>
</dbReference>
<dbReference type="Pfam" id="PF14608">
    <property type="entry name" value="zf-CCCH_2"/>
    <property type="match status" value="4"/>
</dbReference>
<keyword evidence="7" id="KW-0694">RNA-binding</keyword>
<dbReference type="Pfam" id="PF00642">
    <property type="entry name" value="zf-CCCH"/>
    <property type="match status" value="1"/>
</dbReference>
<feature type="domain" description="C3H1-type" evidence="11">
    <location>
        <begin position="148"/>
        <end position="170"/>
    </location>
</feature>
<keyword evidence="2" id="KW-0507">mRNA processing</keyword>
<gene>
    <name evidence="13" type="ORF">NDN08_003130</name>
</gene>
<keyword evidence="4" id="KW-0677">Repeat</keyword>
<organism evidence="13 14">
    <name type="scientific">Rhodosorus marinus</name>
    <dbReference type="NCBI Taxonomy" id="101924"/>
    <lineage>
        <taxon>Eukaryota</taxon>
        <taxon>Rhodophyta</taxon>
        <taxon>Stylonematophyceae</taxon>
        <taxon>Stylonematales</taxon>
        <taxon>Stylonemataceae</taxon>
        <taxon>Rhodosorus</taxon>
    </lineage>
</organism>
<evidence type="ECO:0000259" key="12">
    <source>
        <dbReference type="PROSITE" id="PS50158"/>
    </source>
</evidence>
<dbReference type="Gene3D" id="4.10.1000.10">
    <property type="entry name" value="Zinc finger, CCCH-type"/>
    <property type="match status" value="2"/>
</dbReference>
<dbReference type="Proteomes" id="UP001157974">
    <property type="component" value="Unassembled WGS sequence"/>
</dbReference>
<proteinExistence type="predicted"/>
<feature type="zinc finger region" description="C3H1-type" evidence="9">
    <location>
        <begin position="63"/>
        <end position="90"/>
    </location>
</feature>
<evidence type="ECO:0000256" key="2">
    <source>
        <dbReference type="ARBA" id="ARBA00022664"/>
    </source>
</evidence>
<dbReference type="FunFam" id="4.10.1000.10:FF:000017">
    <property type="entry name" value="Cleavage and polyadenylation specificity factor 30 kDa subunit"/>
    <property type="match status" value="1"/>
</dbReference>
<dbReference type="PANTHER" id="PTHR23102">
    <property type="entry name" value="CLEAVAGE AND POLYADENYLATION SPECIFICITY FACTOR SUBUNIT 4-RELATED"/>
    <property type="match status" value="1"/>
</dbReference>
<evidence type="ECO:0000256" key="9">
    <source>
        <dbReference type="PROSITE-ProRule" id="PRU00723"/>
    </source>
</evidence>
<keyword evidence="14" id="KW-1185">Reference proteome</keyword>
<feature type="domain" description="CCHC-type" evidence="12">
    <location>
        <begin position="312"/>
        <end position="326"/>
    </location>
</feature>
<sequence>MTAVFEAAPIDNQIFKFERENELDIQFVEDESAEGQSTDLCKNFFSTAGCLKGARCQYRHARNDRLIVCKHWLRGLCKKGEYCEYLHEFDKSKMPECYFFSKFGECNNPECAYRHVDPDKKRNECPYYARGFCKHGPKCRLRHVKREACNDYLLGFCKNGPDCVFGHARFEIPRVEDDEDGPAGIDRFGFGRPKAAAGLARANSGDADGSADNEQGDSSTSRGPPGGVGNANQRGLPGSGNRPPFGGMGGPPNLPGGFIPGIGMEGNLPFGAPNQAMGMGMNPVFDGGDNNTQMSGMGGNRQGDGGRTPIVCHHCHQPGHIRPKCPLRAAQLGNNPGGAT</sequence>
<feature type="zinc finger region" description="C3H1-type" evidence="9">
    <location>
        <begin position="91"/>
        <end position="118"/>
    </location>
</feature>
<evidence type="ECO:0000256" key="6">
    <source>
        <dbReference type="ARBA" id="ARBA00022833"/>
    </source>
</evidence>
<dbReference type="InterPro" id="IPR000571">
    <property type="entry name" value="Znf_CCCH"/>
</dbReference>
<evidence type="ECO:0000256" key="4">
    <source>
        <dbReference type="ARBA" id="ARBA00022737"/>
    </source>
</evidence>
<feature type="zinc finger region" description="C3H1-type" evidence="9">
    <location>
        <begin position="35"/>
        <end position="60"/>
    </location>
</feature>
<dbReference type="GO" id="GO:0008270">
    <property type="term" value="F:zinc ion binding"/>
    <property type="evidence" value="ECO:0007669"/>
    <property type="project" value="UniProtKB-KW"/>
</dbReference>
<dbReference type="EMBL" id="JAMWBK010000003">
    <property type="protein sequence ID" value="KAJ8906637.1"/>
    <property type="molecule type" value="Genomic_DNA"/>
</dbReference>
<evidence type="ECO:0000256" key="1">
    <source>
        <dbReference type="ARBA" id="ARBA00004123"/>
    </source>
</evidence>
<keyword evidence="8" id="KW-0539">Nucleus</keyword>
<feature type="domain" description="C3H1-type" evidence="11">
    <location>
        <begin position="91"/>
        <end position="118"/>
    </location>
</feature>
<dbReference type="PANTHER" id="PTHR23102:SF24">
    <property type="entry name" value="CLEAVAGE AND POLYADENYLATION SPECIFICITY FACTOR SUBUNIT 4"/>
    <property type="match status" value="1"/>
</dbReference>
<evidence type="ECO:0000256" key="5">
    <source>
        <dbReference type="ARBA" id="ARBA00022771"/>
    </source>
</evidence>
<keyword evidence="6 9" id="KW-0862">Zinc</keyword>
<feature type="zinc finger region" description="C3H1-type" evidence="9">
    <location>
        <begin position="148"/>
        <end position="170"/>
    </location>
</feature>
<dbReference type="SUPFAM" id="SSF57756">
    <property type="entry name" value="Retrovirus zinc finger-like domains"/>
    <property type="match status" value="1"/>
</dbReference>
<dbReference type="InterPro" id="IPR036875">
    <property type="entry name" value="Znf_CCHC_sf"/>
</dbReference>
<feature type="region of interest" description="Disordered" evidence="10">
    <location>
        <begin position="197"/>
        <end position="260"/>
    </location>
</feature>
<keyword evidence="3 9" id="KW-0479">Metal-binding</keyword>
<dbReference type="PROSITE" id="PS50158">
    <property type="entry name" value="ZF_CCHC"/>
    <property type="match status" value="1"/>
</dbReference>
<evidence type="ECO:0000256" key="8">
    <source>
        <dbReference type="ARBA" id="ARBA00023242"/>
    </source>
</evidence>
<dbReference type="PROSITE" id="PS50103">
    <property type="entry name" value="ZF_C3H1"/>
    <property type="match status" value="5"/>
</dbReference>
<comment type="subcellular location">
    <subcellularLocation>
        <location evidence="1">Nucleus</location>
    </subcellularLocation>
</comment>
<dbReference type="AlphaFoldDB" id="A0AAV8UZX3"/>
<dbReference type="GO" id="GO:0006397">
    <property type="term" value="P:mRNA processing"/>
    <property type="evidence" value="ECO:0007669"/>
    <property type="project" value="UniProtKB-KW"/>
</dbReference>
<evidence type="ECO:0000256" key="10">
    <source>
        <dbReference type="SAM" id="MobiDB-lite"/>
    </source>
</evidence>
<reference evidence="13 14" key="1">
    <citation type="journal article" date="2023" name="Nat. Commun.">
        <title>Origin of minicircular mitochondrial genomes in red algae.</title>
        <authorList>
            <person name="Lee Y."/>
            <person name="Cho C.H."/>
            <person name="Lee Y.M."/>
            <person name="Park S.I."/>
            <person name="Yang J.H."/>
            <person name="West J.A."/>
            <person name="Bhattacharya D."/>
            <person name="Yoon H.S."/>
        </authorList>
    </citation>
    <scope>NUCLEOTIDE SEQUENCE [LARGE SCALE GENOMIC DNA]</scope>
    <source>
        <strain evidence="13 14">CCMP1338</strain>
        <tissue evidence="13">Whole cell</tissue>
    </source>
</reference>
<evidence type="ECO:0000256" key="7">
    <source>
        <dbReference type="ARBA" id="ARBA00022884"/>
    </source>
</evidence>
<keyword evidence="5 9" id="KW-0863">Zinc-finger</keyword>
<feature type="zinc finger region" description="C3H1-type" evidence="9">
    <location>
        <begin position="119"/>
        <end position="146"/>
    </location>
</feature>
<dbReference type="SMART" id="SM00356">
    <property type="entry name" value="ZnF_C3H1"/>
    <property type="match status" value="5"/>
</dbReference>
<accession>A0AAV8UZX3</accession>
<feature type="domain" description="C3H1-type" evidence="11">
    <location>
        <begin position="35"/>
        <end position="60"/>
    </location>
</feature>
<evidence type="ECO:0000313" key="14">
    <source>
        <dbReference type="Proteomes" id="UP001157974"/>
    </source>
</evidence>
<name>A0AAV8UZX3_9RHOD</name>
<feature type="domain" description="C3H1-type" evidence="11">
    <location>
        <begin position="63"/>
        <end position="90"/>
    </location>
</feature>
<dbReference type="InterPro" id="IPR001878">
    <property type="entry name" value="Znf_CCHC"/>
</dbReference>
<dbReference type="InterPro" id="IPR036855">
    <property type="entry name" value="Znf_CCCH_sf"/>
</dbReference>
<evidence type="ECO:0008006" key="15">
    <source>
        <dbReference type="Google" id="ProtNLM"/>
    </source>
</evidence>
<comment type="caution">
    <text evidence="13">The sequence shown here is derived from an EMBL/GenBank/DDBJ whole genome shotgun (WGS) entry which is preliminary data.</text>
</comment>
<evidence type="ECO:0000259" key="11">
    <source>
        <dbReference type="PROSITE" id="PS50103"/>
    </source>
</evidence>
<dbReference type="GO" id="GO:0003723">
    <property type="term" value="F:RNA binding"/>
    <property type="evidence" value="ECO:0007669"/>
    <property type="project" value="UniProtKB-KW"/>
</dbReference>
<dbReference type="SUPFAM" id="SSF90229">
    <property type="entry name" value="CCCH zinc finger"/>
    <property type="match status" value="2"/>
</dbReference>
<evidence type="ECO:0000313" key="13">
    <source>
        <dbReference type="EMBL" id="KAJ8906637.1"/>
    </source>
</evidence>
<feature type="domain" description="C3H1-type" evidence="11">
    <location>
        <begin position="119"/>
        <end position="146"/>
    </location>
</feature>
<protein>
    <recommendedName>
        <fullName evidence="15">Cleavage and polyadenylation specificity factor subunit 4</fullName>
    </recommendedName>
</protein>
<evidence type="ECO:0000256" key="3">
    <source>
        <dbReference type="ARBA" id="ARBA00022723"/>
    </source>
</evidence>
<dbReference type="GO" id="GO:0005634">
    <property type="term" value="C:nucleus"/>
    <property type="evidence" value="ECO:0007669"/>
    <property type="project" value="UniProtKB-SubCell"/>
</dbReference>